<protein>
    <recommendedName>
        <fullName evidence="5">Protein kinase domain-containing protein</fullName>
    </recommendedName>
</protein>
<evidence type="ECO:0000259" key="5">
    <source>
        <dbReference type="PROSITE" id="PS50011"/>
    </source>
</evidence>
<feature type="domain" description="Protein kinase" evidence="5">
    <location>
        <begin position="107"/>
        <end position="256"/>
    </location>
</feature>
<dbReference type="PANTHER" id="PTHR24348">
    <property type="entry name" value="SERINE/THREONINE-PROTEIN KINASE UNC-51-RELATED"/>
    <property type="match status" value="1"/>
</dbReference>
<dbReference type="Gene3D" id="1.10.510.10">
    <property type="entry name" value="Transferase(Phosphotransferase) domain 1"/>
    <property type="match status" value="1"/>
</dbReference>
<dbReference type="PROSITE" id="PS50011">
    <property type="entry name" value="PROTEIN_KINASE_DOM"/>
    <property type="match status" value="1"/>
</dbReference>
<dbReference type="GO" id="GO:0034727">
    <property type="term" value="P:piecemeal microautophagy of the nucleus"/>
    <property type="evidence" value="ECO:0007669"/>
    <property type="project" value="TreeGrafter"/>
</dbReference>
<dbReference type="GO" id="GO:0005829">
    <property type="term" value="C:cytosol"/>
    <property type="evidence" value="ECO:0007669"/>
    <property type="project" value="TreeGrafter"/>
</dbReference>
<feature type="non-terminal residue" evidence="6">
    <location>
        <position position="256"/>
    </location>
</feature>
<dbReference type="GO" id="GO:0004674">
    <property type="term" value="F:protein serine/threonine kinase activity"/>
    <property type="evidence" value="ECO:0007669"/>
    <property type="project" value="InterPro"/>
</dbReference>
<gene>
    <name evidence="6" type="ORF">EZS28_038969</name>
</gene>
<dbReference type="Proteomes" id="UP000324800">
    <property type="component" value="Unassembled WGS sequence"/>
</dbReference>
<dbReference type="AlphaFoldDB" id="A0A5J4U5J4"/>
<dbReference type="GO" id="GO:0061709">
    <property type="term" value="P:reticulophagy"/>
    <property type="evidence" value="ECO:0007669"/>
    <property type="project" value="TreeGrafter"/>
</dbReference>
<dbReference type="GO" id="GO:0005776">
    <property type="term" value="C:autophagosome"/>
    <property type="evidence" value="ECO:0007669"/>
    <property type="project" value="TreeGrafter"/>
</dbReference>
<evidence type="ECO:0000313" key="7">
    <source>
        <dbReference type="Proteomes" id="UP000324800"/>
    </source>
</evidence>
<dbReference type="Pfam" id="PF00069">
    <property type="entry name" value="Pkinase"/>
    <property type="match status" value="1"/>
</dbReference>
<name>A0A5J4U5J4_9EUKA</name>
<dbReference type="SUPFAM" id="SSF51735">
    <property type="entry name" value="NAD(P)-binding Rossmann-fold domains"/>
    <property type="match status" value="1"/>
</dbReference>
<dbReference type="GO" id="GO:0042594">
    <property type="term" value="P:response to starvation"/>
    <property type="evidence" value="ECO:0007669"/>
    <property type="project" value="TreeGrafter"/>
</dbReference>
<evidence type="ECO:0000256" key="3">
    <source>
        <dbReference type="ARBA" id="ARBA00022777"/>
    </source>
</evidence>
<feature type="non-terminal residue" evidence="6">
    <location>
        <position position="1"/>
    </location>
</feature>
<dbReference type="GO" id="GO:0000422">
    <property type="term" value="P:autophagy of mitochondrion"/>
    <property type="evidence" value="ECO:0007669"/>
    <property type="project" value="TreeGrafter"/>
</dbReference>
<keyword evidence="1" id="KW-0808">Transferase</keyword>
<keyword evidence="2" id="KW-0547">Nucleotide-binding</keyword>
<comment type="caution">
    <text evidence="6">The sequence shown here is derived from an EMBL/GenBank/DDBJ whole genome shotgun (WGS) entry which is preliminary data.</text>
</comment>
<dbReference type="GO" id="GO:0005524">
    <property type="term" value="F:ATP binding"/>
    <property type="evidence" value="ECO:0007669"/>
    <property type="project" value="UniProtKB-KW"/>
</dbReference>
<evidence type="ECO:0000256" key="1">
    <source>
        <dbReference type="ARBA" id="ARBA00022679"/>
    </source>
</evidence>
<dbReference type="SMART" id="SM00220">
    <property type="entry name" value="S_TKc"/>
    <property type="match status" value="1"/>
</dbReference>
<dbReference type="GO" id="GO:0034045">
    <property type="term" value="C:phagophore assembly site membrane"/>
    <property type="evidence" value="ECO:0007669"/>
    <property type="project" value="TreeGrafter"/>
</dbReference>
<dbReference type="PANTHER" id="PTHR24348:SF22">
    <property type="entry name" value="NON-SPECIFIC SERINE_THREONINE PROTEIN KINASE"/>
    <property type="match status" value="1"/>
</dbReference>
<evidence type="ECO:0000313" key="6">
    <source>
        <dbReference type="EMBL" id="KAA6365504.1"/>
    </source>
</evidence>
<keyword evidence="3" id="KW-0418">Kinase</keyword>
<dbReference type="SUPFAM" id="SSF56112">
    <property type="entry name" value="Protein kinase-like (PK-like)"/>
    <property type="match status" value="1"/>
</dbReference>
<reference evidence="6 7" key="1">
    <citation type="submission" date="2019-03" db="EMBL/GenBank/DDBJ databases">
        <title>Single cell metagenomics reveals metabolic interactions within the superorganism composed of flagellate Streblomastix strix and complex community of Bacteroidetes bacteria on its surface.</title>
        <authorList>
            <person name="Treitli S.C."/>
            <person name="Kolisko M."/>
            <person name="Husnik F."/>
            <person name="Keeling P."/>
            <person name="Hampl V."/>
        </authorList>
    </citation>
    <scope>NUCLEOTIDE SEQUENCE [LARGE SCALE GENOMIC DNA]</scope>
    <source>
        <strain evidence="6">ST1C</strain>
    </source>
</reference>
<dbReference type="InterPro" id="IPR000719">
    <property type="entry name" value="Prot_kinase_dom"/>
</dbReference>
<proteinExistence type="predicted"/>
<keyword evidence="4" id="KW-0067">ATP-binding</keyword>
<accession>A0A5J4U5J4</accession>
<dbReference type="GO" id="GO:0010506">
    <property type="term" value="P:regulation of autophagy"/>
    <property type="evidence" value="ECO:0007669"/>
    <property type="project" value="InterPro"/>
</dbReference>
<dbReference type="PROSITE" id="PS00108">
    <property type="entry name" value="PROTEIN_KINASE_ST"/>
    <property type="match status" value="1"/>
</dbReference>
<evidence type="ECO:0000256" key="4">
    <source>
        <dbReference type="ARBA" id="ARBA00022840"/>
    </source>
</evidence>
<dbReference type="EMBL" id="SNRW01020389">
    <property type="protein sequence ID" value="KAA6365504.1"/>
    <property type="molecule type" value="Genomic_DNA"/>
</dbReference>
<dbReference type="GO" id="GO:0000045">
    <property type="term" value="P:autophagosome assembly"/>
    <property type="evidence" value="ECO:0007669"/>
    <property type="project" value="TreeGrafter"/>
</dbReference>
<evidence type="ECO:0000256" key="2">
    <source>
        <dbReference type="ARBA" id="ARBA00022741"/>
    </source>
</evidence>
<dbReference type="InterPro" id="IPR036291">
    <property type="entry name" value="NAD(P)-bd_dom_sf"/>
</dbReference>
<organism evidence="6 7">
    <name type="scientific">Streblomastix strix</name>
    <dbReference type="NCBI Taxonomy" id="222440"/>
    <lineage>
        <taxon>Eukaryota</taxon>
        <taxon>Metamonada</taxon>
        <taxon>Preaxostyla</taxon>
        <taxon>Oxymonadida</taxon>
        <taxon>Streblomastigidae</taxon>
        <taxon>Streblomastix</taxon>
    </lineage>
</organism>
<sequence length="256" mass="28605">VLGVIFLLCLLGYLIPYLIVRFSKPLDLNVRYGGGFVFITGGNSGIGEAFAKKVAAMGLMLFRYIQECLNADSVAYLALSSIGRITRVDSGFQSIFLRLAMKVIDANIIIKIIRKGSYGCVFLAYHLEYGIIALKICQKIKYNKCELETGLEFLKDYNFSPFICTYLGSDSNQNLNILVVEYANMKTLDIITKQPQIPLPSFTFRALMKQILEGLRVFHSAGLVHRDIKCDNILLHCPPGSGRVYAKISDFGFAKK</sequence>
<dbReference type="InterPro" id="IPR008271">
    <property type="entry name" value="Ser/Thr_kinase_AS"/>
</dbReference>
<dbReference type="InterPro" id="IPR011009">
    <property type="entry name" value="Kinase-like_dom_sf"/>
</dbReference>
<dbReference type="InterPro" id="IPR045269">
    <property type="entry name" value="Atg1-like"/>
</dbReference>